<dbReference type="OrthoDB" id="9181841at2"/>
<evidence type="ECO:0000313" key="3">
    <source>
        <dbReference type="Proteomes" id="UP000309138"/>
    </source>
</evidence>
<gene>
    <name evidence="2" type="ORF">FBR43_07090</name>
</gene>
<feature type="chain" id="PRO_5020739615" evidence="1">
    <location>
        <begin position="21"/>
        <end position="144"/>
    </location>
</feature>
<proteinExistence type="predicted"/>
<reference evidence="2 3" key="1">
    <citation type="submission" date="2019-04" db="EMBL/GenBank/DDBJ databases">
        <authorList>
            <person name="Yang Y."/>
            <person name="Wei D."/>
        </authorList>
    </citation>
    <scope>NUCLEOTIDE SEQUENCE [LARGE SCALE GENOMIC DNA]</scope>
    <source>
        <strain evidence="2 3">L-1-4w-11</strain>
    </source>
</reference>
<dbReference type="AlphaFoldDB" id="A0A4U1L2Y8"/>
<comment type="caution">
    <text evidence="2">The sequence shown here is derived from an EMBL/GenBank/DDBJ whole genome shotgun (WGS) entry which is preliminary data.</text>
</comment>
<evidence type="ECO:0000313" key="2">
    <source>
        <dbReference type="EMBL" id="TKD50553.1"/>
    </source>
</evidence>
<keyword evidence="1" id="KW-0732">Signal</keyword>
<sequence>MRRLLLAAALAVAFPATAHAKIVFAAYEGPDAMQTGPGGTKVDMRGIELWMTGGPPRRFQIIGFITDSRKDRLLDGDALDSPAIAKKAREVGGEALILNTQSERQVGTAMGGNLWSNGTSTFGSGNSVAVNRKTTQFIVIRYVE</sequence>
<dbReference type="RefSeq" id="WP_136942496.1">
    <property type="nucleotide sequence ID" value="NZ_SWKR01000002.1"/>
</dbReference>
<protein>
    <submittedName>
        <fullName evidence="2">Uncharacterized protein</fullName>
    </submittedName>
</protein>
<name>A0A4U1L2Y8_9SPHN</name>
<evidence type="ECO:0000256" key="1">
    <source>
        <dbReference type="SAM" id="SignalP"/>
    </source>
</evidence>
<dbReference type="EMBL" id="SWKR01000002">
    <property type="protein sequence ID" value="TKD50553.1"/>
    <property type="molecule type" value="Genomic_DNA"/>
</dbReference>
<feature type="signal peptide" evidence="1">
    <location>
        <begin position="1"/>
        <end position="20"/>
    </location>
</feature>
<dbReference type="Proteomes" id="UP000309138">
    <property type="component" value="Unassembled WGS sequence"/>
</dbReference>
<organism evidence="2 3">
    <name type="scientific">Sphingomonas baiyangensis</name>
    <dbReference type="NCBI Taxonomy" id="2572576"/>
    <lineage>
        <taxon>Bacteria</taxon>
        <taxon>Pseudomonadati</taxon>
        <taxon>Pseudomonadota</taxon>
        <taxon>Alphaproteobacteria</taxon>
        <taxon>Sphingomonadales</taxon>
        <taxon>Sphingomonadaceae</taxon>
        <taxon>Sphingomonas</taxon>
    </lineage>
</organism>
<keyword evidence="3" id="KW-1185">Reference proteome</keyword>
<accession>A0A4U1L2Y8</accession>